<name>A0ABM1EWC5_PRICU</name>
<evidence type="ECO:0000256" key="1">
    <source>
        <dbReference type="SAM" id="MobiDB-lite"/>
    </source>
</evidence>
<dbReference type="Gene3D" id="3.30.70.1820">
    <property type="entry name" value="L1 transposable element, RRM domain"/>
    <property type="match status" value="1"/>
</dbReference>
<feature type="region of interest" description="Disordered" evidence="1">
    <location>
        <begin position="292"/>
        <end position="311"/>
    </location>
</feature>
<dbReference type="Proteomes" id="UP000695022">
    <property type="component" value="Unplaced"/>
</dbReference>
<gene>
    <name evidence="3" type="primary">LOC106816407</name>
</gene>
<evidence type="ECO:0000313" key="3">
    <source>
        <dbReference type="RefSeq" id="XP_014676496.1"/>
    </source>
</evidence>
<dbReference type="PANTHER" id="PTHR37445:SF3">
    <property type="entry name" value="ZINC FINGER PHD-TYPE DOMAIN-CONTAINING PROTEIN"/>
    <property type="match status" value="1"/>
</dbReference>
<dbReference type="PANTHER" id="PTHR37445">
    <property type="entry name" value="PROTEIN CBG24663"/>
    <property type="match status" value="1"/>
</dbReference>
<evidence type="ECO:0000313" key="2">
    <source>
        <dbReference type="Proteomes" id="UP000695022"/>
    </source>
</evidence>
<sequence length="311" mass="35649">MLVCDECCVEVELLVECECCNTWLCLACGKISNKVWTMLQHYNAISFYCKACQPVVKQCIDKRSNSSSKDDTQRPDITTCLEKKLMGIVASVEEKVNELMSFKDKLTQENDKVTKTYASIVKNLSETKNPVAATPAPTNDRQNPINIIDEYNDRERRKNNLIVTGIEESKSLDPNMRKEDDNKVIKKIMETLKVNDVVITKTIRLGAKKDPGDKPRLLLVALDDNKKKRVILSHAKELRELEEWNTVYISPDLTRKEQEEGKKLREQLRLLREQGHNDYIIRRGMIVKDPKKAVENTTRKPIAQAKEVGSK</sequence>
<proteinExistence type="predicted"/>
<dbReference type="RefSeq" id="XP_014676496.1">
    <property type="nucleotide sequence ID" value="XM_014821010.1"/>
</dbReference>
<reference evidence="3" key="1">
    <citation type="submission" date="2025-08" db="UniProtKB">
        <authorList>
            <consortium name="RefSeq"/>
        </authorList>
    </citation>
    <scope>IDENTIFICATION</scope>
</reference>
<organism evidence="2 3">
    <name type="scientific">Priapulus caudatus</name>
    <name type="common">Priapulid worm</name>
    <dbReference type="NCBI Taxonomy" id="37621"/>
    <lineage>
        <taxon>Eukaryota</taxon>
        <taxon>Metazoa</taxon>
        <taxon>Ecdysozoa</taxon>
        <taxon>Scalidophora</taxon>
        <taxon>Priapulida</taxon>
        <taxon>Priapulimorpha</taxon>
        <taxon>Priapulimorphida</taxon>
        <taxon>Priapulidae</taxon>
        <taxon>Priapulus</taxon>
    </lineage>
</organism>
<accession>A0ABM1EWC5</accession>
<protein>
    <submittedName>
        <fullName evidence="3">Uncharacterized protein LOC106816407</fullName>
    </submittedName>
</protein>
<dbReference type="GeneID" id="106816407"/>
<keyword evidence="2" id="KW-1185">Reference proteome</keyword>